<evidence type="ECO:0008006" key="4">
    <source>
        <dbReference type="Google" id="ProtNLM"/>
    </source>
</evidence>
<dbReference type="AlphaFoldDB" id="A0A284R6U8"/>
<accession>A0A284R6U8</accession>
<protein>
    <recommendedName>
        <fullName evidence="4">Protein kinase domain-containing protein</fullName>
    </recommendedName>
</protein>
<reference evidence="3" key="1">
    <citation type="journal article" date="2017" name="Nat. Ecol. Evol.">
        <title>Genome expansion and lineage-specific genetic innovations in the forest pathogenic fungi Armillaria.</title>
        <authorList>
            <person name="Sipos G."/>
            <person name="Prasanna A.N."/>
            <person name="Walter M.C."/>
            <person name="O'Connor E."/>
            <person name="Balint B."/>
            <person name="Krizsan K."/>
            <person name="Kiss B."/>
            <person name="Hess J."/>
            <person name="Varga T."/>
            <person name="Slot J."/>
            <person name="Riley R."/>
            <person name="Boka B."/>
            <person name="Rigling D."/>
            <person name="Barry K."/>
            <person name="Lee J."/>
            <person name="Mihaltcheva S."/>
            <person name="LaButti K."/>
            <person name="Lipzen A."/>
            <person name="Waldron R."/>
            <person name="Moloney N.M."/>
            <person name="Sperisen C."/>
            <person name="Kredics L."/>
            <person name="Vagvoelgyi C."/>
            <person name="Patrignani A."/>
            <person name="Fitzpatrick D."/>
            <person name="Nagy I."/>
            <person name="Doyle S."/>
            <person name="Anderson J.B."/>
            <person name="Grigoriev I.V."/>
            <person name="Gueldener U."/>
            <person name="Muensterkoetter M."/>
            <person name="Nagy L.G."/>
        </authorList>
    </citation>
    <scope>NUCLEOTIDE SEQUENCE [LARGE SCALE GENOMIC DNA]</scope>
    <source>
        <strain evidence="3">C18/9</strain>
    </source>
</reference>
<name>A0A284R6U8_ARMOS</name>
<evidence type="ECO:0000256" key="1">
    <source>
        <dbReference type="SAM" id="Phobius"/>
    </source>
</evidence>
<gene>
    <name evidence="2" type="ORF">ARMOST_07776</name>
</gene>
<dbReference type="EMBL" id="FUEG01000005">
    <property type="protein sequence ID" value="SJL04410.1"/>
    <property type="molecule type" value="Genomic_DNA"/>
</dbReference>
<dbReference type="SUPFAM" id="SSF56112">
    <property type="entry name" value="Protein kinase-like (PK-like)"/>
    <property type="match status" value="1"/>
</dbReference>
<dbReference type="OrthoDB" id="2722301at2759"/>
<feature type="transmembrane region" description="Helical" evidence="1">
    <location>
        <begin position="413"/>
        <end position="432"/>
    </location>
</feature>
<evidence type="ECO:0000313" key="3">
    <source>
        <dbReference type="Proteomes" id="UP000219338"/>
    </source>
</evidence>
<proteinExistence type="predicted"/>
<keyword evidence="1" id="KW-0472">Membrane</keyword>
<keyword evidence="1" id="KW-0812">Transmembrane</keyword>
<evidence type="ECO:0000313" key="2">
    <source>
        <dbReference type="EMBL" id="SJL04410.1"/>
    </source>
</evidence>
<dbReference type="OMA" id="YPVLECK"/>
<dbReference type="Proteomes" id="UP000219338">
    <property type="component" value="Unassembled WGS sequence"/>
</dbReference>
<keyword evidence="1" id="KW-1133">Transmembrane helix</keyword>
<dbReference type="STRING" id="47428.A0A284R6U8"/>
<organism evidence="2 3">
    <name type="scientific">Armillaria ostoyae</name>
    <name type="common">Armillaria root rot fungus</name>
    <dbReference type="NCBI Taxonomy" id="47428"/>
    <lineage>
        <taxon>Eukaryota</taxon>
        <taxon>Fungi</taxon>
        <taxon>Dikarya</taxon>
        <taxon>Basidiomycota</taxon>
        <taxon>Agaricomycotina</taxon>
        <taxon>Agaricomycetes</taxon>
        <taxon>Agaricomycetidae</taxon>
        <taxon>Agaricales</taxon>
        <taxon>Marasmiineae</taxon>
        <taxon>Physalacriaceae</taxon>
        <taxon>Armillaria</taxon>
    </lineage>
</organism>
<keyword evidence="3" id="KW-1185">Reference proteome</keyword>
<sequence length="434" mass="50497">MPLIGFDPSESCDTETLNERRKWWLSMRGWFADRGYNLYLRQPVDEGYMPMCYPPLPFTGSDTSEEAPFPYAFRGRHSLECGEGETYLSSTEPETAAVWYAQDAETRLVAIKIVKKDTDEYRIIHLIHEKQSSSLPLHGIVPVLDILDSGDFYFAIMPKWSIPFMCDCWFPSTREALGMIHCLLKACPSLRTMCQIITDVFRVSSGFMNEKLFTECDFKQGNTLVNFAYGDHWTRCPSDEGLQRFFCRRGMLTYGYIDYNIAVMFPRSASLSECRLPYWKSWDGTNNWWLYDTAQGEHDYDPFAFDVALLGFHLSESSLQHLPPYAPFVAPLLDMMVHQDAKKRFTAREALQFFDDMYPQLSEAELELAPPQGWNLSHLYETFDRWQDLPLDFVQRYRWVHYVVVRVRRFHSGFTFGTLFPVGMLFGAITIYSS</sequence>
<dbReference type="InterPro" id="IPR011009">
    <property type="entry name" value="Kinase-like_dom_sf"/>
</dbReference>